<proteinExistence type="predicted"/>
<name>A0A837I7F4_9BACT</name>
<sequence length="39" mass="4726">MQMVFLLLNTLIQTKGIPRSEKDNVVVFYTKKRLHLFRF</sequence>
<comment type="caution">
    <text evidence="1">The sequence shown here is derived from an EMBL/GenBank/DDBJ whole genome shotgun (WGS) entry which is preliminary data.</text>
</comment>
<protein>
    <submittedName>
        <fullName evidence="1">Uncharacterized protein</fullName>
    </submittedName>
</protein>
<accession>A0A837I7F4</accession>
<evidence type="ECO:0000313" key="2">
    <source>
        <dbReference type="Proteomes" id="UP000033815"/>
    </source>
</evidence>
<reference evidence="1 2" key="1">
    <citation type="journal article" date="2015" name="Nature">
        <title>rRNA introns, odd ribosomes, and small enigmatic genomes across a large radiation of phyla.</title>
        <authorList>
            <person name="Brown C.T."/>
            <person name="Hug L.A."/>
            <person name="Thomas B.C."/>
            <person name="Sharon I."/>
            <person name="Castelle C.J."/>
            <person name="Singh A."/>
            <person name="Wilkins M.J."/>
            <person name="Williams K.H."/>
            <person name="Banfield J.F."/>
        </authorList>
    </citation>
    <scope>NUCLEOTIDE SEQUENCE [LARGE SCALE GENOMIC DNA]</scope>
</reference>
<evidence type="ECO:0000313" key="1">
    <source>
        <dbReference type="EMBL" id="KKT36709.1"/>
    </source>
</evidence>
<dbReference type="Proteomes" id="UP000033815">
    <property type="component" value="Unassembled WGS sequence"/>
</dbReference>
<organism evidence="1 2">
    <name type="scientific">Candidatus Nomurabacteria bacterium GW2011_GWB1_44_12</name>
    <dbReference type="NCBI Taxonomy" id="1618748"/>
    <lineage>
        <taxon>Bacteria</taxon>
        <taxon>Candidatus Nomuraibacteriota</taxon>
    </lineage>
</organism>
<gene>
    <name evidence="1" type="ORF">UW25_C0004G0037</name>
</gene>
<dbReference type="EMBL" id="LCHP01000004">
    <property type="protein sequence ID" value="KKT36709.1"/>
    <property type="molecule type" value="Genomic_DNA"/>
</dbReference>
<dbReference type="AlphaFoldDB" id="A0A837I7F4"/>